<evidence type="ECO:0000313" key="1">
    <source>
        <dbReference type="EMBL" id="MBB5198833.1"/>
    </source>
</evidence>
<comment type="caution">
    <text evidence="1">The sequence shown here is derived from an EMBL/GenBank/DDBJ whole genome shotgun (WGS) entry which is preliminary data.</text>
</comment>
<accession>A0A840RM46</accession>
<sequence length="238" mass="26776">MPKIIQTICDFSPEEGVLVRGSYLQNNSKSSNLLAEARRRAKILVAAAQIEAQQLRQQAQSEGYAEGIIQVAGELIAYLSRHTALAASMQACLEEKMRTLLLGCVNNPEVVIGLFEESILQENLKNKLDVNFVLPESFRSSHRSLVARLRPYFDGDIHIEYHQEIRFVLRLGEHVSEFSPDDFVSLASSRLMSELPAAYMQSHAIKEECRLRLAQIFESGSLTPYSTREGIENHDPTN</sequence>
<dbReference type="EMBL" id="JACHHQ010000001">
    <property type="protein sequence ID" value="MBB5198833.1"/>
    <property type="molecule type" value="Genomic_DNA"/>
</dbReference>
<gene>
    <name evidence="1" type="ORF">HNR39_000643</name>
</gene>
<evidence type="ECO:0008006" key="3">
    <source>
        <dbReference type="Google" id="ProtNLM"/>
    </source>
</evidence>
<dbReference type="AlphaFoldDB" id="A0A840RM46"/>
<keyword evidence="2" id="KW-1185">Reference proteome</keyword>
<dbReference type="Proteomes" id="UP000571084">
    <property type="component" value="Unassembled WGS sequence"/>
</dbReference>
<reference evidence="1 2" key="1">
    <citation type="submission" date="2020-08" db="EMBL/GenBank/DDBJ databases">
        <title>Genomic Encyclopedia of Type Strains, Phase IV (KMG-IV): sequencing the most valuable type-strain genomes for metagenomic binning, comparative biology and taxonomic classification.</title>
        <authorList>
            <person name="Goeker M."/>
        </authorList>
    </citation>
    <scope>NUCLEOTIDE SEQUENCE [LARGE SCALE GENOMIC DNA]</scope>
    <source>
        <strain evidence="1 2">DSM 23240</strain>
    </source>
</reference>
<protein>
    <recommendedName>
        <fullName evidence="3">Oxygen-regulated invasion protein OrgB</fullName>
    </recommendedName>
</protein>
<name>A0A840RM46_9BURK</name>
<organism evidence="1 2">
    <name type="scientific">Glaciimonas immobilis</name>
    <dbReference type="NCBI Taxonomy" id="728004"/>
    <lineage>
        <taxon>Bacteria</taxon>
        <taxon>Pseudomonadati</taxon>
        <taxon>Pseudomonadota</taxon>
        <taxon>Betaproteobacteria</taxon>
        <taxon>Burkholderiales</taxon>
        <taxon>Oxalobacteraceae</taxon>
        <taxon>Glaciimonas</taxon>
    </lineage>
</organism>
<evidence type="ECO:0000313" key="2">
    <source>
        <dbReference type="Proteomes" id="UP000571084"/>
    </source>
</evidence>
<proteinExistence type="predicted"/>
<dbReference type="RefSeq" id="WP_168053063.1">
    <property type="nucleotide sequence ID" value="NZ_JAAOZT010000002.1"/>
</dbReference>